<accession>A0A7D7L1H6</accession>
<dbReference type="KEGG" id="kvr:CIB50_0002403"/>
<evidence type="ECO:0000313" key="3">
    <source>
        <dbReference type="EMBL" id="QMS57655.1"/>
    </source>
</evidence>
<reference evidence="3" key="1">
    <citation type="submission" date="2017-08" db="EMBL/GenBank/DDBJ databases">
        <authorList>
            <person name="Minaev M."/>
            <person name="Kurbakov K.A."/>
            <person name="Solodovnikova G.I."/>
            <person name="Kuznetsova O.A."/>
            <person name="Lisitsyn A.B."/>
        </authorList>
    </citation>
    <scope>NUCLEOTIDE SEQUENCE</scope>
    <source>
        <strain evidence="3">80</strain>
    </source>
</reference>
<dbReference type="InterPro" id="IPR006680">
    <property type="entry name" value="Amidohydro-rel"/>
</dbReference>
<dbReference type="PANTHER" id="PTHR21240:SF30">
    <property type="entry name" value="AMIDOHYDROLASE-RELATED DOMAIN-CONTAINING PROTEIN-RELATED"/>
    <property type="match status" value="1"/>
</dbReference>
<protein>
    <recommendedName>
        <fullName evidence="2">Amidohydrolase-related domain-containing protein</fullName>
    </recommendedName>
</protein>
<name>A0A7D7L1H6_KOCVA</name>
<dbReference type="Pfam" id="PF04909">
    <property type="entry name" value="Amidohydro_2"/>
    <property type="match status" value="1"/>
</dbReference>
<dbReference type="RefSeq" id="WP_094394452.1">
    <property type="nucleotide sequence ID" value="NZ_CP059343.1"/>
</dbReference>
<dbReference type="EMBL" id="CP059343">
    <property type="protein sequence ID" value="QMS57655.1"/>
    <property type="molecule type" value="Genomic_DNA"/>
</dbReference>
<evidence type="ECO:0000313" key="4">
    <source>
        <dbReference type="Proteomes" id="UP000216825"/>
    </source>
</evidence>
<dbReference type="Proteomes" id="UP000216825">
    <property type="component" value="Chromosome"/>
</dbReference>
<dbReference type="GO" id="GO:0016831">
    <property type="term" value="F:carboxy-lyase activity"/>
    <property type="evidence" value="ECO:0007669"/>
    <property type="project" value="InterPro"/>
</dbReference>
<evidence type="ECO:0000256" key="1">
    <source>
        <dbReference type="ARBA" id="ARBA00023239"/>
    </source>
</evidence>
<dbReference type="GO" id="GO:0016787">
    <property type="term" value="F:hydrolase activity"/>
    <property type="evidence" value="ECO:0007669"/>
    <property type="project" value="InterPro"/>
</dbReference>
<dbReference type="InterPro" id="IPR032465">
    <property type="entry name" value="ACMSD"/>
</dbReference>
<dbReference type="InterPro" id="IPR032466">
    <property type="entry name" value="Metal_Hydrolase"/>
</dbReference>
<feature type="domain" description="Amidohydrolase-related" evidence="2">
    <location>
        <begin position="56"/>
        <end position="331"/>
    </location>
</feature>
<dbReference type="Gene3D" id="3.20.20.140">
    <property type="entry name" value="Metal-dependent hydrolases"/>
    <property type="match status" value="1"/>
</dbReference>
<dbReference type="GO" id="GO:0019748">
    <property type="term" value="P:secondary metabolic process"/>
    <property type="evidence" value="ECO:0007669"/>
    <property type="project" value="TreeGrafter"/>
</dbReference>
<dbReference type="SUPFAM" id="SSF51556">
    <property type="entry name" value="Metallo-dependent hydrolases"/>
    <property type="match status" value="1"/>
</dbReference>
<proteinExistence type="predicted"/>
<dbReference type="GO" id="GO:0005829">
    <property type="term" value="C:cytosol"/>
    <property type="evidence" value="ECO:0007669"/>
    <property type="project" value="TreeGrafter"/>
</dbReference>
<gene>
    <name evidence="3" type="ORF">CIB50_0002403</name>
</gene>
<reference evidence="3" key="2">
    <citation type="submission" date="2020-07" db="EMBL/GenBank/DDBJ databases">
        <title>Genome of starter culture bacteria Kocuria salsicia reveals its technological properties and safety for usage in meat industry.</title>
        <authorList>
            <person name="Michael M."/>
            <person name="Konstantin K."/>
            <person name="Evgenii K."/>
            <person name="Galina S."/>
            <person name="Oksana K."/>
            <person name="Andrei L."/>
        </authorList>
    </citation>
    <scope>NUCLEOTIDE SEQUENCE [LARGE SCALE GENOMIC DNA]</scope>
    <source>
        <strain evidence="3">80</strain>
    </source>
</reference>
<dbReference type="AlphaFoldDB" id="A0A7D7L1H6"/>
<dbReference type="PANTHER" id="PTHR21240">
    <property type="entry name" value="2-AMINO-3-CARBOXYLMUCONATE-6-SEMIALDEHYDE DECARBOXYLASE"/>
    <property type="match status" value="1"/>
</dbReference>
<organism evidence="3 4">
    <name type="scientific">Kocuria varians</name>
    <name type="common">Micrococcus varians</name>
    <dbReference type="NCBI Taxonomy" id="1272"/>
    <lineage>
        <taxon>Bacteria</taxon>
        <taxon>Bacillati</taxon>
        <taxon>Actinomycetota</taxon>
        <taxon>Actinomycetes</taxon>
        <taxon>Micrococcales</taxon>
        <taxon>Micrococcaceae</taxon>
        <taxon>Kocuria</taxon>
    </lineage>
</organism>
<evidence type="ECO:0000259" key="2">
    <source>
        <dbReference type="Pfam" id="PF04909"/>
    </source>
</evidence>
<keyword evidence="4" id="KW-1185">Reference proteome</keyword>
<sequence>MRLITTEEHVVHPEISQAGAAANKALSPHFGETYDPAHGFSASPTFEQLTDLGEGRLADMDAHGIDTQVVSVLGTQFLPADSALELARAANDRLGAAVAEHRGRFAAFAAVPTTAGGRVAADELARAVGEHGAVGSMIYGRTGTAFLDTPELDPVLATSARLGVPIYVHPTPPPRGISDLSYAGLDPLVSARFETAGWGWHLETGVHFLHMVLAGVFDRHPGLQVLLGHWGEMTPWFMERFDEMFPQQLTRLEKPVSEYFRSNLYITPSGMWSSAQLRYCLEMVGAERMLFSVDYPFIPHDGARAFLEAADLTDEDREKFAHGNAERLLGL</sequence>
<keyword evidence="1" id="KW-0456">Lyase</keyword>